<proteinExistence type="predicted"/>
<dbReference type="PATRIC" id="fig|1122985.7.peg.820"/>
<accession>A0A069QTE7</accession>
<keyword evidence="2" id="KW-1185">Reference proteome</keyword>
<reference evidence="1 2" key="1">
    <citation type="submission" date="2013-08" db="EMBL/GenBank/DDBJ databases">
        <authorList>
            <person name="Weinstock G."/>
            <person name="Sodergren E."/>
            <person name="Wylie T."/>
            <person name="Fulton L."/>
            <person name="Fulton R."/>
            <person name="Fronick C."/>
            <person name="O'Laughlin M."/>
            <person name="Godfrey J."/>
            <person name="Miner T."/>
            <person name="Herter B."/>
            <person name="Appelbaum E."/>
            <person name="Cordes M."/>
            <person name="Lek S."/>
            <person name="Wollam A."/>
            <person name="Pepin K.H."/>
            <person name="Palsikar V.B."/>
            <person name="Mitreva M."/>
            <person name="Wilson R.K."/>
        </authorList>
    </citation>
    <scope>NUCLEOTIDE SEQUENCE [LARGE SCALE GENOMIC DNA]</scope>
    <source>
        <strain evidence="1 2">ATCC 15930</strain>
    </source>
</reference>
<gene>
    <name evidence="1" type="ORF">HMPREF1991_00792</name>
</gene>
<dbReference type="AlphaFoldDB" id="A0A069QTE7"/>
<dbReference type="Proteomes" id="UP000027442">
    <property type="component" value="Unassembled WGS sequence"/>
</dbReference>
<dbReference type="GeneID" id="85012012"/>
<protein>
    <submittedName>
        <fullName evidence="1">Uncharacterized protein</fullName>
    </submittedName>
</protein>
<evidence type="ECO:0000313" key="2">
    <source>
        <dbReference type="Proteomes" id="UP000027442"/>
    </source>
</evidence>
<evidence type="ECO:0000313" key="1">
    <source>
        <dbReference type="EMBL" id="KDR53111.1"/>
    </source>
</evidence>
<comment type="caution">
    <text evidence="1">The sequence shown here is derived from an EMBL/GenBank/DDBJ whole genome shotgun (WGS) entry which is preliminary data.</text>
</comment>
<dbReference type="RefSeq" id="WP_018919968.1">
    <property type="nucleotide sequence ID" value="NZ_KB899226.1"/>
</dbReference>
<dbReference type="EMBL" id="JNGW01000029">
    <property type="protein sequence ID" value="KDR53111.1"/>
    <property type="molecule type" value="Genomic_DNA"/>
</dbReference>
<dbReference type="HOGENOM" id="CLU_197317_0_0_10"/>
<organism evidence="1 2">
    <name type="scientific">Hoylesella loescheii DSM 19665 = JCM 12249 = ATCC 15930</name>
    <dbReference type="NCBI Taxonomy" id="1122985"/>
    <lineage>
        <taxon>Bacteria</taxon>
        <taxon>Pseudomonadati</taxon>
        <taxon>Bacteroidota</taxon>
        <taxon>Bacteroidia</taxon>
        <taxon>Bacteroidales</taxon>
        <taxon>Prevotellaceae</taxon>
        <taxon>Hoylesella</taxon>
    </lineage>
</organism>
<name>A0A069QTE7_HOYLO</name>
<sequence>MSTYKTNGDKILQAVIADEQLLNFYGYNPDNFRSISEALDSEIAVIQAIAQIINRNEQKATEREIYNEVSNFLKANI</sequence>